<accession>A0AAV5VAT6</accession>
<reference evidence="2" key="1">
    <citation type="submission" date="2023-10" db="EMBL/GenBank/DDBJ databases">
        <title>Genome assembly of Pristionchus species.</title>
        <authorList>
            <person name="Yoshida K."/>
            <person name="Sommer R.J."/>
        </authorList>
    </citation>
    <scope>NUCLEOTIDE SEQUENCE</scope>
    <source>
        <strain evidence="2">RS5133</strain>
    </source>
</reference>
<feature type="non-terminal residue" evidence="2">
    <location>
        <position position="1"/>
    </location>
</feature>
<feature type="compositionally biased region" description="Basic and acidic residues" evidence="1">
    <location>
        <begin position="143"/>
        <end position="153"/>
    </location>
</feature>
<feature type="compositionally biased region" description="Basic and acidic residues" evidence="1">
    <location>
        <begin position="46"/>
        <end position="63"/>
    </location>
</feature>
<dbReference type="AlphaFoldDB" id="A0AAV5VAT6"/>
<feature type="region of interest" description="Disordered" evidence="1">
    <location>
        <begin position="82"/>
        <end position="106"/>
    </location>
</feature>
<dbReference type="Proteomes" id="UP001432322">
    <property type="component" value="Unassembled WGS sequence"/>
</dbReference>
<organism evidence="2 3">
    <name type="scientific">Pristionchus fissidentatus</name>
    <dbReference type="NCBI Taxonomy" id="1538716"/>
    <lineage>
        <taxon>Eukaryota</taxon>
        <taxon>Metazoa</taxon>
        <taxon>Ecdysozoa</taxon>
        <taxon>Nematoda</taxon>
        <taxon>Chromadorea</taxon>
        <taxon>Rhabditida</taxon>
        <taxon>Rhabditina</taxon>
        <taxon>Diplogasteromorpha</taxon>
        <taxon>Diplogasteroidea</taxon>
        <taxon>Neodiplogasteridae</taxon>
        <taxon>Pristionchus</taxon>
    </lineage>
</organism>
<name>A0AAV5VAT6_9BILA</name>
<feature type="non-terminal residue" evidence="2">
    <location>
        <position position="192"/>
    </location>
</feature>
<sequence length="192" mass="22313">EKKKKKKNEEKKMKKKDRKVAEAVDVNDVRRANEAQRTAVAANRQLQKENEDMKGRLKREEKTKEELVRSVKLMDEMKKEMTKLRESLEESKDRQKQAESDAVTHNARCDSLMSEIHEMMIIIGQAETSHTEALASAASTSAELRREKKDTEEEMNRIEMQAAKLVAEYEECVDSLKKENDELRGQLDEMEN</sequence>
<evidence type="ECO:0000313" key="2">
    <source>
        <dbReference type="EMBL" id="GMT15353.1"/>
    </source>
</evidence>
<evidence type="ECO:0000256" key="1">
    <source>
        <dbReference type="SAM" id="MobiDB-lite"/>
    </source>
</evidence>
<gene>
    <name evidence="2" type="ORF">PFISCL1PPCAC_6650</name>
</gene>
<evidence type="ECO:0008006" key="4">
    <source>
        <dbReference type="Google" id="ProtNLM"/>
    </source>
</evidence>
<feature type="region of interest" description="Disordered" evidence="1">
    <location>
        <begin position="134"/>
        <end position="153"/>
    </location>
</feature>
<comment type="caution">
    <text evidence="2">The sequence shown here is derived from an EMBL/GenBank/DDBJ whole genome shotgun (WGS) entry which is preliminary data.</text>
</comment>
<feature type="compositionally biased region" description="Basic and acidic residues" evidence="1">
    <location>
        <begin position="82"/>
        <end position="99"/>
    </location>
</feature>
<feature type="region of interest" description="Disordered" evidence="1">
    <location>
        <begin position="1"/>
        <end position="21"/>
    </location>
</feature>
<proteinExistence type="predicted"/>
<keyword evidence="3" id="KW-1185">Reference proteome</keyword>
<evidence type="ECO:0000313" key="3">
    <source>
        <dbReference type="Proteomes" id="UP001432322"/>
    </source>
</evidence>
<feature type="region of interest" description="Disordered" evidence="1">
    <location>
        <begin position="34"/>
        <end position="63"/>
    </location>
</feature>
<protein>
    <recommendedName>
        <fullName evidence="4">Tropomyosin</fullName>
    </recommendedName>
</protein>
<dbReference type="EMBL" id="BTSY01000002">
    <property type="protein sequence ID" value="GMT15353.1"/>
    <property type="molecule type" value="Genomic_DNA"/>
</dbReference>